<evidence type="ECO:0000256" key="3">
    <source>
        <dbReference type="ARBA" id="ARBA00022884"/>
    </source>
</evidence>
<dbReference type="STRING" id="1505723.SAMN04487792_0706"/>
<evidence type="ECO:0000259" key="6">
    <source>
        <dbReference type="Pfam" id="PF01029"/>
    </source>
</evidence>
<dbReference type="Gene3D" id="1.10.940.10">
    <property type="entry name" value="NusB-like"/>
    <property type="match status" value="1"/>
</dbReference>
<keyword evidence="3" id="KW-0694">RNA-binding</keyword>
<reference evidence="8" key="1">
    <citation type="submission" date="2016-10" db="EMBL/GenBank/DDBJ databases">
        <authorList>
            <person name="Varghese N."/>
            <person name="Submissions S."/>
        </authorList>
    </citation>
    <scope>NUCLEOTIDE SEQUENCE [LARGE SCALE GENOMIC DNA]</scope>
    <source>
        <strain evidence="8">R-53102</strain>
    </source>
</reference>
<protein>
    <submittedName>
        <fullName evidence="7">NusB antitermination factor</fullName>
    </submittedName>
</protein>
<dbReference type="InterPro" id="IPR035926">
    <property type="entry name" value="NusB-like_sf"/>
</dbReference>
<dbReference type="InterPro" id="IPR011605">
    <property type="entry name" value="NusB_fam"/>
</dbReference>
<dbReference type="PANTHER" id="PTHR11078">
    <property type="entry name" value="N UTILIZATION SUBSTANCE PROTEIN B-RELATED"/>
    <property type="match status" value="1"/>
</dbReference>
<dbReference type="GO" id="GO:0005829">
    <property type="term" value="C:cytosol"/>
    <property type="evidence" value="ECO:0007669"/>
    <property type="project" value="TreeGrafter"/>
</dbReference>
<dbReference type="Proteomes" id="UP000199599">
    <property type="component" value="Unassembled WGS sequence"/>
</dbReference>
<dbReference type="RefSeq" id="WP_090092771.1">
    <property type="nucleotide sequence ID" value="NZ_CBCRVU010000003.1"/>
</dbReference>
<name>A0A1I1SAX5_9LACO</name>
<keyword evidence="4" id="KW-0805">Transcription regulation</keyword>
<comment type="similarity">
    <text evidence="1">Belongs to the NusB family.</text>
</comment>
<dbReference type="SUPFAM" id="SSF48013">
    <property type="entry name" value="NusB-like"/>
    <property type="match status" value="1"/>
</dbReference>
<keyword evidence="5" id="KW-0804">Transcription</keyword>
<dbReference type="GO" id="GO:0006353">
    <property type="term" value="P:DNA-templated transcription termination"/>
    <property type="evidence" value="ECO:0007669"/>
    <property type="project" value="InterPro"/>
</dbReference>
<evidence type="ECO:0000313" key="7">
    <source>
        <dbReference type="EMBL" id="SFD40993.1"/>
    </source>
</evidence>
<sequence length="132" mass="14999">MNQHQSRRVAMQAVYLANQEPTYTASEVEAKTVATLNLKELSAYSKNIIEGVIEKREEIKANLASCLKENWRIDRISQILLAILEVALYEIKYSMDIEPRAAINEALNLCDEFADPKNKPFVNGILANFIKK</sequence>
<evidence type="ECO:0000256" key="2">
    <source>
        <dbReference type="ARBA" id="ARBA00022814"/>
    </source>
</evidence>
<dbReference type="Pfam" id="PF01029">
    <property type="entry name" value="NusB"/>
    <property type="match status" value="1"/>
</dbReference>
<evidence type="ECO:0000313" key="8">
    <source>
        <dbReference type="Proteomes" id="UP000199599"/>
    </source>
</evidence>
<dbReference type="NCBIfam" id="TIGR01951">
    <property type="entry name" value="nusB"/>
    <property type="match status" value="1"/>
</dbReference>
<organism evidence="7 8">
    <name type="scientific">Lactobacillus bombicola</name>
    <dbReference type="NCBI Taxonomy" id="1505723"/>
    <lineage>
        <taxon>Bacteria</taxon>
        <taxon>Bacillati</taxon>
        <taxon>Bacillota</taxon>
        <taxon>Bacilli</taxon>
        <taxon>Lactobacillales</taxon>
        <taxon>Lactobacillaceae</taxon>
        <taxon>Lactobacillus</taxon>
    </lineage>
</organism>
<dbReference type="PANTHER" id="PTHR11078:SF3">
    <property type="entry name" value="ANTITERMINATION NUSB DOMAIN-CONTAINING PROTEIN"/>
    <property type="match status" value="1"/>
</dbReference>
<evidence type="ECO:0000256" key="5">
    <source>
        <dbReference type="ARBA" id="ARBA00023163"/>
    </source>
</evidence>
<dbReference type="InterPro" id="IPR006027">
    <property type="entry name" value="NusB_RsmB_TIM44"/>
</dbReference>
<gene>
    <name evidence="7" type="ORF">SAMN04487792_0706</name>
</gene>
<dbReference type="GO" id="GO:0031564">
    <property type="term" value="P:transcription antitermination"/>
    <property type="evidence" value="ECO:0007669"/>
    <property type="project" value="UniProtKB-KW"/>
</dbReference>
<keyword evidence="2" id="KW-0889">Transcription antitermination</keyword>
<dbReference type="AlphaFoldDB" id="A0A1I1SAX5"/>
<dbReference type="EMBL" id="FOMN01000003">
    <property type="protein sequence ID" value="SFD40993.1"/>
    <property type="molecule type" value="Genomic_DNA"/>
</dbReference>
<accession>A0A1I1SAX5</accession>
<dbReference type="GO" id="GO:0003723">
    <property type="term" value="F:RNA binding"/>
    <property type="evidence" value="ECO:0007669"/>
    <property type="project" value="UniProtKB-KW"/>
</dbReference>
<evidence type="ECO:0000256" key="1">
    <source>
        <dbReference type="ARBA" id="ARBA00005952"/>
    </source>
</evidence>
<evidence type="ECO:0000256" key="4">
    <source>
        <dbReference type="ARBA" id="ARBA00023015"/>
    </source>
</evidence>
<proteinExistence type="inferred from homology"/>
<feature type="domain" description="NusB/RsmB/TIM44" evidence="6">
    <location>
        <begin position="4"/>
        <end position="131"/>
    </location>
</feature>